<name>A0A3A1N8S4_9FLAO</name>
<dbReference type="AlphaFoldDB" id="A0A3A1N8S4"/>
<dbReference type="GO" id="GO:0051213">
    <property type="term" value="F:dioxygenase activity"/>
    <property type="evidence" value="ECO:0007669"/>
    <property type="project" value="UniProtKB-KW"/>
</dbReference>
<proteinExistence type="predicted"/>
<dbReference type="InterPro" id="IPR004360">
    <property type="entry name" value="Glyas_Fos-R_dOase_dom"/>
</dbReference>
<dbReference type="OrthoDB" id="9789012at2"/>
<accession>A0A3A1N8S4</accession>
<dbReference type="InterPro" id="IPR051332">
    <property type="entry name" value="Fosfomycin_Res_Enzymes"/>
</dbReference>
<protein>
    <submittedName>
        <fullName evidence="2">Glyoxalase/bleomycin resistance/extradiol dioxygenase family protein</fullName>
    </submittedName>
</protein>
<dbReference type="PANTHER" id="PTHR36113">
    <property type="entry name" value="LYASE, PUTATIVE-RELATED-RELATED"/>
    <property type="match status" value="1"/>
</dbReference>
<dbReference type="EMBL" id="QXFH01000072">
    <property type="protein sequence ID" value="RIV33087.1"/>
    <property type="molecule type" value="Genomic_DNA"/>
</dbReference>
<gene>
    <name evidence="2" type="ORF">D2V08_11830</name>
</gene>
<keyword evidence="2" id="KW-0560">Oxidoreductase</keyword>
<evidence type="ECO:0000259" key="1">
    <source>
        <dbReference type="PROSITE" id="PS51819"/>
    </source>
</evidence>
<keyword evidence="3" id="KW-1185">Reference proteome</keyword>
<dbReference type="Gene3D" id="3.10.180.10">
    <property type="entry name" value="2,3-Dihydroxybiphenyl 1,2-Dioxygenase, domain 1"/>
    <property type="match status" value="1"/>
</dbReference>
<sequence length="128" mass="15100">MKIEHIAIWTSDLEKMRDFYLRFFELESNEKYYNPKKEFSSYFLSFEKGARIELMHRPDISEFMDNRDTKLGLTHFAISVGSKKKVDTLTEKIRKNGFKVIGEPRTTGDGYYESVIADPEGKWIEITE</sequence>
<feature type="domain" description="VOC" evidence="1">
    <location>
        <begin position="2"/>
        <end position="128"/>
    </location>
</feature>
<evidence type="ECO:0000313" key="2">
    <source>
        <dbReference type="EMBL" id="RIV33087.1"/>
    </source>
</evidence>
<dbReference type="Proteomes" id="UP000266067">
    <property type="component" value="Unassembled WGS sequence"/>
</dbReference>
<dbReference type="PROSITE" id="PS51819">
    <property type="entry name" value="VOC"/>
    <property type="match status" value="1"/>
</dbReference>
<evidence type="ECO:0000313" key="3">
    <source>
        <dbReference type="Proteomes" id="UP000266067"/>
    </source>
</evidence>
<dbReference type="PANTHER" id="PTHR36113:SF1">
    <property type="entry name" value="GLYOXALASE_BLEOMYCIN RESISTANCE PROTEIN_DIOXYGENASE"/>
    <property type="match status" value="1"/>
</dbReference>
<organism evidence="2 3">
    <name type="scientific">Flagellimonas lutimaris</name>
    <dbReference type="NCBI Taxonomy" id="475082"/>
    <lineage>
        <taxon>Bacteria</taxon>
        <taxon>Pseudomonadati</taxon>
        <taxon>Bacteroidota</taxon>
        <taxon>Flavobacteriia</taxon>
        <taxon>Flavobacteriales</taxon>
        <taxon>Flavobacteriaceae</taxon>
        <taxon>Flagellimonas</taxon>
    </lineage>
</organism>
<dbReference type="Pfam" id="PF00903">
    <property type="entry name" value="Glyoxalase"/>
    <property type="match status" value="1"/>
</dbReference>
<comment type="caution">
    <text evidence="2">The sequence shown here is derived from an EMBL/GenBank/DDBJ whole genome shotgun (WGS) entry which is preliminary data.</text>
</comment>
<reference evidence="2 3" key="1">
    <citation type="submission" date="2018-08" db="EMBL/GenBank/DDBJ databases">
        <title>Proposal of Muricauda 72 sp.nov. and Muricauda NH166 sp.nov., isolated from seawater.</title>
        <authorList>
            <person name="Cheng H."/>
            <person name="Wu Y.-H."/>
            <person name="Guo L.-L."/>
            <person name="Xu X.-W."/>
        </authorList>
    </citation>
    <scope>NUCLEOTIDE SEQUENCE [LARGE SCALE GENOMIC DNA]</scope>
    <source>
        <strain evidence="2 3">KCTC 22173</strain>
    </source>
</reference>
<dbReference type="SUPFAM" id="SSF54593">
    <property type="entry name" value="Glyoxalase/Bleomycin resistance protein/Dihydroxybiphenyl dioxygenase"/>
    <property type="match status" value="1"/>
</dbReference>
<keyword evidence="2" id="KW-0223">Dioxygenase</keyword>
<dbReference type="RefSeq" id="WP_119608344.1">
    <property type="nucleotide sequence ID" value="NZ_QXFH01000072.1"/>
</dbReference>
<dbReference type="InterPro" id="IPR037523">
    <property type="entry name" value="VOC_core"/>
</dbReference>
<dbReference type="InterPro" id="IPR029068">
    <property type="entry name" value="Glyas_Bleomycin-R_OHBP_Dase"/>
</dbReference>